<evidence type="ECO:0000256" key="3">
    <source>
        <dbReference type="ARBA" id="ARBA00023239"/>
    </source>
</evidence>
<keyword evidence="3 4" id="KW-0456">Lyase</keyword>
<keyword evidence="2 4" id="KW-0474">Menaquinone biosynthesis</keyword>
<comment type="catalytic activity">
    <reaction evidence="4">
        <text>chorismate = 3-[(1-carboxyvinyl)-oxy]benzoate + H2O</text>
        <dbReference type="Rhea" id="RHEA:40051"/>
        <dbReference type="ChEBI" id="CHEBI:15377"/>
        <dbReference type="ChEBI" id="CHEBI:29748"/>
        <dbReference type="ChEBI" id="CHEBI:76981"/>
        <dbReference type="EC" id="4.2.1.151"/>
    </reaction>
</comment>
<dbReference type="Proteomes" id="UP000190188">
    <property type="component" value="Unassembled WGS sequence"/>
</dbReference>
<dbReference type="PANTHER" id="PTHR37690:SF1">
    <property type="entry name" value="CHORISMATE DEHYDRATASE"/>
    <property type="match status" value="1"/>
</dbReference>
<gene>
    <name evidence="4" type="primary">mqnA</name>
    <name evidence="5" type="ORF">BVG16_03800</name>
</gene>
<name>A0A1T2XP42_9BACL</name>
<comment type="similarity">
    <text evidence="4">Belongs to the MqnA/MqnD family. MqnA subfamily.</text>
</comment>
<dbReference type="OrthoDB" id="9810112at2"/>
<keyword evidence="6" id="KW-1185">Reference proteome</keyword>
<dbReference type="EMBL" id="MSZX01000001">
    <property type="protein sequence ID" value="OPA81443.1"/>
    <property type="molecule type" value="Genomic_DNA"/>
</dbReference>
<dbReference type="Gene3D" id="3.40.190.10">
    <property type="entry name" value="Periplasmic binding protein-like II"/>
    <property type="match status" value="2"/>
</dbReference>
<dbReference type="PANTHER" id="PTHR37690">
    <property type="entry name" value="CHORISMATE DEHYDRATASE"/>
    <property type="match status" value="1"/>
</dbReference>
<evidence type="ECO:0000256" key="4">
    <source>
        <dbReference type="HAMAP-Rule" id="MF_00995"/>
    </source>
</evidence>
<accession>A0A1T2XP42</accession>
<dbReference type="RefSeq" id="WP_078497181.1">
    <property type="nucleotide sequence ID" value="NZ_MSZX01000001.1"/>
</dbReference>
<organism evidence="5 6">
    <name type="scientific">Paenibacillus selenitireducens</name>
    <dbReference type="NCBI Taxonomy" id="1324314"/>
    <lineage>
        <taxon>Bacteria</taxon>
        <taxon>Bacillati</taxon>
        <taxon>Bacillota</taxon>
        <taxon>Bacilli</taxon>
        <taxon>Bacillales</taxon>
        <taxon>Paenibacillaceae</taxon>
        <taxon>Paenibacillus</taxon>
    </lineage>
</organism>
<dbReference type="STRING" id="1324314.BVG16_03800"/>
<evidence type="ECO:0000313" key="5">
    <source>
        <dbReference type="EMBL" id="OPA81443.1"/>
    </source>
</evidence>
<dbReference type="HAMAP" id="MF_00995">
    <property type="entry name" value="MqnA"/>
    <property type="match status" value="1"/>
</dbReference>
<dbReference type="GO" id="GO:0009234">
    <property type="term" value="P:menaquinone biosynthetic process"/>
    <property type="evidence" value="ECO:0007669"/>
    <property type="project" value="UniProtKB-UniRule"/>
</dbReference>
<evidence type="ECO:0000313" key="6">
    <source>
        <dbReference type="Proteomes" id="UP000190188"/>
    </source>
</evidence>
<sequence>MISNLGNPIRIGEINYTNVWPVFYHFNPEQLKIDVETTLQVPAQLNRAMLEGEIDLGPISSFAYGASYDKYNLFPNLSVSAFGPVKSILLFLKKPLEEVLHGKIALTNTSATSVNLLKIIIEKFYGGKPTYIVMDPSLPEMMEQADAALLIGDHAIRADWSNRAYEVMDLGERWNYFTGEWMTFAVWAVSRVSTEQHPFEIRKIVDAFHDSKQRTLMDREPIVRKACIEIGGTPTYWREYFSGLCHDFGQAQQNGLELYFQYCKELGLIENKVEICIWSDNTVAQVKE</sequence>
<comment type="function">
    <text evidence="4">Catalyzes the dehydration of chorismate into 3-[(1-carboxyvinyl)oxy]benzoate, a step in the biosynthesis of menaquinone (MK, vitamin K2).</text>
</comment>
<dbReference type="UniPathway" id="UPA00079"/>
<dbReference type="InterPro" id="IPR003773">
    <property type="entry name" value="Menaquinone_biosynth"/>
</dbReference>
<comment type="pathway">
    <text evidence="1 4">Quinol/quinone metabolism; menaquinone biosynthesis.</text>
</comment>
<dbReference type="EC" id="4.2.1.151" evidence="4"/>
<comment type="caution">
    <text evidence="5">The sequence shown here is derived from an EMBL/GenBank/DDBJ whole genome shotgun (WGS) entry which is preliminary data.</text>
</comment>
<dbReference type="CDD" id="cd13634">
    <property type="entry name" value="PBP2_Sco4506"/>
    <property type="match status" value="1"/>
</dbReference>
<evidence type="ECO:0000256" key="2">
    <source>
        <dbReference type="ARBA" id="ARBA00022428"/>
    </source>
</evidence>
<protein>
    <recommendedName>
        <fullName evidence="4">Chorismate dehydratase</fullName>
        <ecNumber evidence="4">4.2.1.151</ecNumber>
    </recommendedName>
    <alternativeName>
        <fullName evidence="4">Menaquinone biosynthetic enzyme MqnA</fullName>
    </alternativeName>
</protein>
<dbReference type="Pfam" id="PF02621">
    <property type="entry name" value="VitK2_biosynth"/>
    <property type="match status" value="1"/>
</dbReference>
<evidence type="ECO:0000256" key="1">
    <source>
        <dbReference type="ARBA" id="ARBA00004863"/>
    </source>
</evidence>
<dbReference type="AlphaFoldDB" id="A0A1T2XP42"/>
<dbReference type="InterPro" id="IPR030868">
    <property type="entry name" value="MqnA"/>
</dbReference>
<proteinExistence type="inferred from homology"/>
<dbReference type="SUPFAM" id="SSF53850">
    <property type="entry name" value="Periplasmic binding protein-like II"/>
    <property type="match status" value="1"/>
</dbReference>
<reference evidence="5 6" key="1">
    <citation type="submission" date="2017-01" db="EMBL/GenBank/DDBJ databases">
        <title>Genome analysis of Paenibacillus selenitrireducens ES3-24.</title>
        <authorList>
            <person name="Xu D."/>
            <person name="Yao R."/>
            <person name="Zheng S."/>
        </authorList>
    </citation>
    <scope>NUCLEOTIDE SEQUENCE [LARGE SCALE GENOMIC DNA]</scope>
    <source>
        <strain evidence="5 6">ES3-24</strain>
    </source>
</reference>
<dbReference type="GO" id="GO:0016836">
    <property type="term" value="F:hydro-lyase activity"/>
    <property type="evidence" value="ECO:0007669"/>
    <property type="project" value="UniProtKB-UniRule"/>
</dbReference>